<dbReference type="Proteomes" id="UP000001514">
    <property type="component" value="Unassembled WGS sequence"/>
</dbReference>
<evidence type="ECO:0000256" key="1">
    <source>
        <dbReference type="ARBA" id="ARBA00006336"/>
    </source>
</evidence>
<evidence type="ECO:0000313" key="3">
    <source>
        <dbReference type="EMBL" id="EFJ22377.1"/>
    </source>
</evidence>
<dbReference type="eggNOG" id="ENOG502QR6S">
    <property type="taxonomic scope" value="Eukaryota"/>
</dbReference>
<sequence length="250" mass="27513">MDLISWVKAELPVRMEHLCIRIGDDERTGLVVLDEVNGFCTVGHGNLAPRAPDAQVERMVDETVRIAREFRSRHLPVLAFLDCHDPNKPENPYPPHCLVGSGEEELVPDLKWLEDDDEVVLVRKDCINGFVGAMRPDGSNTVVDWINANKIQRILVVGVCTDICVLDFVATMTSVRNHGISPPLEEIVVYAQGCSTYDLPLAVAKEIGAVAHPQDLAHHMGLYLTAARGAKIVDSVQFAAEIHPNGVKKV</sequence>
<dbReference type="Gramene" id="EFJ22377">
    <property type="protein sequence ID" value="EFJ22377"/>
    <property type="gene ID" value="SELMODRAFT_105375"/>
</dbReference>
<dbReference type="InterPro" id="IPR036380">
    <property type="entry name" value="Isochorismatase-like_sf"/>
</dbReference>
<dbReference type="SUPFAM" id="SSF52499">
    <property type="entry name" value="Isochorismatase-like hydrolases"/>
    <property type="match status" value="1"/>
</dbReference>
<keyword evidence="4" id="KW-1185">Reference proteome</keyword>
<evidence type="ECO:0000313" key="4">
    <source>
        <dbReference type="Proteomes" id="UP000001514"/>
    </source>
</evidence>
<dbReference type="InParanoid" id="D8RZY2"/>
<gene>
    <name evidence="3" type="ORF">SELMODRAFT_105375</name>
</gene>
<accession>D8RZY2</accession>
<name>D8RZY2_SELML</name>
<proteinExistence type="inferred from homology"/>
<dbReference type="GO" id="GO:0019365">
    <property type="term" value="P:pyridine nucleotide salvage"/>
    <property type="evidence" value="ECO:0007669"/>
    <property type="project" value="InterPro"/>
</dbReference>
<feature type="domain" description="Isochorismatase-like" evidence="2">
    <location>
        <begin position="29"/>
        <end position="199"/>
    </location>
</feature>
<organism evidence="4">
    <name type="scientific">Selaginella moellendorffii</name>
    <name type="common">Spikemoss</name>
    <dbReference type="NCBI Taxonomy" id="88036"/>
    <lineage>
        <taxon>Eukaryota</taxon>
        <taxon>Viridiplantae</taxon>
        <taxon>Streptophyta</taxon>
        <taxon>Embryophyta</taxon>
        <taxon>Tracheophyta</taxon>
        <taxon>Lycopodiopsida</taxon>
        <taxon>Selaginellales</taxon>
        <taxon>Selaginellaceae</taxon>
        <taxon>Selaginella</taxon>
    </lineage>
</organism>
<dbReference type="PANTHER" id="PTHR47297:SF2">
    <property type="entry name" value="OS02G0606800 PROTEIN"/>
    <property type="match status" value="1"/>
</dbReference>
<dbReference type="OrthoDB" id="2013482at2759"/>
<dbReference type="OMA" id="FCERNWP"/>
<dbReference type="Gene3D" id="3.40.50.850">
    <property type="entry name" value="Isochorismatase-like"/>
    <property type="match status" value="1"/>
</dbReference>
<evidence type="ECO:0000259" key="2">
    <source>
        <dbReference type="Pfam" id="PF00857"/>
    </source>
</evidence>
<dbReference type="FunCoup" id="D8RZY2">
    <property type="interactions" value="13"/>
</dbReference>
<dbReference type="CDD" id="cd00431">
    <property type="entry name" value="cysteine_hydrolases"/>
    <property type="match status" value="1"/>
</dbReference>
<dbReference type="PANTHER" id="PTHR47297">
    <property type="match status" value="1"/>
</dbReference>
<dbReference type="HOGENOM" id="CLU_100758_0_0_1"/>
<dbReference type="KEGG" id="smo:SELMODRAFT_105375"/>
<protein>
    <recommendedName>
        <fullName evidence="2">Isochorismatase-like domain-containing protein</fullName>
    </recommendedName>
</protein>
<dbReference type="AlphaFoldDB" id="D8RZY2"/>
<comment type="similarity">
    <text evidence="1">Belongs to the isochorismatase family.</text>
</comment>
<dbReference type="GO" id="GO:0008936">
    <property type="term" value="F:nicotinamidase activity"/>
    <property type="evidence" value="ECO:0007669"/>
    <property type="project" value="InterPro"/>
</dbReference>
<reference evidence="3 4" key="1">
    <citation type="journal article" date="2011" name="Science">
        <title>The Selaginella genome identifies genetic changes associated with the evolution of vascular plants.</title>
        <authorList>
            <person name="Banks J.A."/>
            <person name="Nishiyama T."/>
            <person name="Hasebe M."/>
            <person name="Bowman J.L."/>
            <person name="Gribskov M."/>
            <person name="dePamphilis C."/>
            <person name="Albert V.A."/>
            <person name="Aono N."/>
            <person name="Aoyama T."/>
            <person name="Ambrose B.A."/>
            <person name="Ashton N.W."/>
            <person name="Axtell M.J."/>
            <person name="Barker E."/>
            <person name="Barker M.S."/>
            <person name="Bennetzen J.L."/>
            <person name="Bonawitz N.D."/>
            <person name="Chapple C."/>
            <person name="Cheng C."/>
            <person name="Correa L.G."/>
            <person name="Dacre M."/>
            <person name="DeBarry J."/>
            <person name="Dreyer I."/>
            <person name="Elias M."/>
            <person name="Engstrom E.M."/>
            <person name="Estelle M."/>
            <person name="Feng L."/>
            <person name="Finet C."/>
            <person name="Floyd S.K."/>
            <person name="Frommer W.B."/>
            <person name="Fujita T."/>
            <person name="Gramzow L."/>
            <person name="Gutensohn M."/>
            <person name="Harholt J."/>
            <person name="Hattori M."/>
            <person name="Heyl A."/>
            <person name="Hirai T."/>
            <person name="Hiwatashi Y."/>
            <person name="Ishikawa M."/>
            <person name="Iwata M."/>
            <person name="Karol K.G."/>
            <person name="Koehler B."/>
            <person name="Kolukisaoglu U."/>
            <person name="Kubo M."/>
            <person name="Kurata T."/>
            <person name="Lalonde S."/>
            <person name="Li K."/>
            <person name="Li Y."/>
            <person name="Litt A."/>
            <person name="Lyons E."/>
            <person name="Manning G."/>
            <person name="Maruyama T."/>
            <person name="Michael T.P."/>
            <person name="Mikami K."/>
            <person name="Miyazaki S."/>
            <person name="Morinaga S."/>
            <person name="Murata T."/>
            <person name="Mueller-Roeber B."/>
            <person name="Nelson D.R."/>
            <person name="Obara M."/>
            <person name="Oguri Y."/>
            <person name="Olmstead R.G."/>
            <person name="Onodera N."/>
            <person name="Petersen B.L."/>
            <person name="Pils B."/>
            <person name="Prigge M."/>
            <person name="Rensing S.A."/>
            <person name="Riano-Pachon D.M."/>
            <person name="Roberts A.W."/>
            <person name="Sato Y."/>
            <person name="Scheller H.V."/>
            <person name="Schulz B."/>
            <person name="Schulz C."/>
            <person name="Shakirov E.V."/>
            <person name="Shibagaki N."/>
            <person name="Shinohara N."/>
            <person name="Shippen D.E."/>
            <person name="Soerensen I."/>
            <person name="Sotooka R."/>
            <person name="Sugimoto N."/>
            <person name="Sugita M."/>
            <person name="Sumikawa N."/>
            <person name="Tanurdzic M."/>
            <person name="Theissen G."/>
            <person name="Ulvskov P."/>
            <person name="Wakazuki S."/>
            <person name="Weng J.K."/>
            <person name="Willats W.W."/>
            <person name="Wipf D."/>
            <person name="Wolf P.G."/>
            <person name="Yang L."/>
            <person name="Zimmer A.D."/>
            <person name="Zhu Q."/>
            <person name="Mitros T."/>
            <person name="Hellsten U."/>
            <person name="Loque D."/>
            <person name="Otillar R."/>
            <person name="Salamov A."/>
            <person name="Schmutz J."/>
            <person name="Shapiro H."/>
            <person name="Lindquist E."/>
            <person name="Lucas S."/>
            <person name="Rokhsar D."/>
            <person name="Grigoriev I.V."/>
        </authorList>
    </citation>
    <scope>NUCLEOTIDE SEQUENCE [LARGE SCALE GENOMIC DNA]</scope>
</reference>
<dbReference type="Pfam" id="PF00857">
    <property type="entry name" value="Isochorismatase"/>
    <property type="match status" value="1"/>
</dbReference>
<dbReference type="EMBL" id="GL377596">
    <property type="protein sequence ID" value="EFJ22377.1"/>
    <property type="molecule type" value="Genomic_DNA"/>
</dbReference>
<dbReference type="InterPro" id="IPR044717">
    <property type="entry name" value="NIC1"/>
</dbReference>
<dbReference type="InterPro" id="IPR000868">
    <property type="entry name" value="Isochorismatase-like_dom"/>
</dbReference>